<evidence type="ECO:0000256" key="1">
    <source>
        <dbReference type="SAM" id="Phobius"/>
    </source>
</evidence>
<dbReference type="Gene3D" id="3.20.20.80">
    <property type="entry name" value="Glycosidases"/>
    <property type="match status" value="1"/>
</dbReference>
<dbReference type="AlphaFoldDB" id="A0A1F4UT41"/>
<evidence type="ECO:0008006" key="4">
    <source>
        <dbReference type="Google" id="ProtNLM"/>
    </source>
</evidence>
<keyword evidence="1" id="KW-0472">Membrane</keyword>
<reference evidence="2 3" key="1">
    <citation type="journal article" date="2016" name="Nat. Commun.">
        <title>Thousands of microbial genomes shed light on interconnected biogeochemical processes in an aquifer system.</title>
        <authorList>
            <person name="Anantharaman K."/>
            <person name="Brown C.T."/>
            <person name="Hug L.A."/>
            <person name="Sharon I."/>
            <person name="Castelle C.J."/>
            <person name="Probst A.J."/>
            <person name="Thomas B.C."/>
            <person name="Singh A."/>
            <person name="Wilkins M.J."/>
            <person name="Karaoz U."/>
            <person name="Brodie E.L."/>
            <person name="Williams K.H."/>
            <person name="Hubbard S.S."/>
            <person name="Banfield J.F."/>
        </authorList>
    </citation>
    <scope>NUCLEOTIDE SEQUENCE [LARGE SCALE GENOMIC DNA]</scope>
</reference>
<gene>
    <name evidence="2" type="ORF">A2713_01445</name>
</gene>
<proteinExistence type="predicted"/>
<sequence>MLKKDLKKDISVTVFLFRRLFFNRIARLFFLFIFVFAIFPIILFFIIRPKIQANINYGVNFSDKYATDLGLDWKTSYIEILDGLNVKNIRLVVYWNDVEKVNDEFDFSNIKWQLDEAEKKNLNVILATGRKAPRYPECHEPLWWRESADKKLKEIELYEFIKKSIQELKSYNSIKIWQVENEPFFPFGECEKSESRVIQDEVEIVRSLDARPILIQDSGEGGFWFPSYEMADYLGISMYRKIWYDFWKIFFGRFIYFQYPLAHWSYKIKADLFNVPYQNIIVTELQSEPWGPSINSKLSQIEKDKTMSRIDFLETINYAQKAGFKDIYFWGVEWWLWEKNVNNNSYFWDTGKALFN</sequence>
<dbReference type="InterPro" id="IPR017853">
    <property type="entry name" value="GH"/>
</dbReference>
<protein>
    <recommendedName>
        <fullName evidence="4">Glycoside hydrolase family 5 domain-containing protein</fullName>
    </recommendedName>
</protein>
<dbReference type="Proteomes" id="UP000176444">
    <property type="component" value="Unassembled WGS sequence"/>
</dbReference>
<evidence type="ECO:0000313" key="3">
    <source>
        <dbReference type="Proteomes" id="UP000176444"/>
    </source>
</evidence>
<organism evidence="2 3">
    <name type="scientific">candidate division WWE3 bacterium RIFCSPHIGHO2_01_FULL_35_17</name>
    <dbReference type="NCBI Taxonomy" id="1802614"/>
    <lineage>
        <taxon>Bacteria</taxon>
        <taxon>Katanobacteria</taxon>
    </lineage>
</organism>
<accession>A0A1F4UT41</accession>
<keyword evidence="1" id="KW-0812">Transmembrane</keyword>
<name>A0A1F4UT41_UNCKA</name>
<evidence type="ECO:0000313" key="2">
    <source>
        <dbReference type="EMBL" id="OGC47970.1"/>
    </source>
</evidence>
<dbReference type="SUPFAM" id="SSF51445">
    <property type="entry name" value="(Trans)glycosidases"/>
    <property type="match status" value="1"/>
</dbReference>
<comment type="caution">
    <text evidence="2">The sequence shown here is derived from an EMBL/GenBank/DDBJ whole genome shotgun (WGS) entry which is preliminary data.</text>
</comment>
<dbReference type="EMBL" id="MEUX01000005">
    <property type="protein sequence ID" value="OGC47970.1"/>
    <property type="molecule type" value="Genomic_DNA"/>
</dbReference>
<keyword evidence="1" id="KW-1133">Transmembrane helix</keyword>
<feature type="transmembrane region" description="Helical" evidence="1">
    <location>
        <begin position="28"/>
        <end position="47"/>
    </location>
</feature>